<dbReference type="SUPFAM" id="SSF81321">
    <property type="entry name" value="Family A G protein-coupled receptor-like"/>
    <property type="match status" value="1"/>
</dbReference>
<evidence type="ECO:0000256" key="5">
    <source>
        <dbReference type="SAM" id="Phobius"/>
    </source>
</evidence>
<feature type="transmembrane region" description="Helical" evidence="5">
    <location>
        <begin position="161"/>
        <end position="181"/>
    </location>
</feature>
<proteinExistence type="predicted"/>
<evidence type="ECO:0000256" key="3">
    <source>
        <dbReference type="ARBA" id="ARBA00022989"/>
    </source>
</evidence>
<dbReference type="InterPro" id="IPR017452">
    <property type="entry name" value="GPCR_Rhodpsn_7TM"/>
</dbReference>
<sequence>MESIQRRSHENEWVGTLQEDFSLATHHVINFSTALYHPWGSQAGNAAAAILYTAWISAANVFLIFLLITNVKLLNSRQNIVLLHNAVTDLAVGVFYCPLTADFFVRGYWAHGCGSFFVWFTFVFPLTFLTTHSILLLLTMRILPVCCRRVFVVFKTLARNCVFGAVFVLMWAYLAAISAALSAGRHDNVHIAIAQGVVCRALVATEGGIVINVLVFFLPAALAMLVLLANVIREKTALATPNVQLRLESDTEQCTALPISVLSLITIFTCLLPLPAFLITTAMAGGACSDVTCLAWLLPLGTVADWVLFAKSGLVPVALFLAPDFRSAMMGALHHFRRLPTSDTRDLVANMDDPEDDTPFSTM</sequence>
<keyword evidence="7" id="KW-1185">Reference proteome</keyword>
<dbReference type="GeneID" id="101853689"/>
<gene>
    <name evidence="8" type="primary">LOC101853689</name>
</gene>
<feature type="transmembrane region" description="Helical" evidence="5">
    <location>
        <begin position="294"/>
        <end position="321"/>
    </location>
</feature>
<evidence type="ECO:0000256" key="1">
    <source>
        <dbReference type="ARBA" id="ARBA00004370"/>
    </source>
</evidence>
<comment type="subcellular location">
    <subcellularLocation>
        <location evidence="1">Membrane</location>
    </subcellularLocation>
</comment>
<dbReference type="RefSeq" id="XP_035824960.1">
    <property type="nucleotide sequence ID" value="XM_035969067.1"/>
</dbReference>
<keyword evidence="2 5" id="KW-0812">Transmembrane</keyword>
<feature type="transmembrane region" description="Helical" evidence="5">
    <location>
        <begin position="46"/>
        <end position="68"/>
    </location>
</feature>
<evidence type="ECO:0000313" key="7">
    <source>
        <dbReference type="Proteomes" id="UP000694888"/>
    </source>
</evidence>
<accession>A0ABM1VRB8</accession>
<evidence type="ECO:0000256" key="4">
    <source>
        <dbReference type="ARBA" id="ARBA00023136"/>
    </source>
</evidence>
<evidence type="ECO:0000256" key="2">
    <source>
        <dbReference type="ARBA" id="ARBA00022692"/>
    </source>
</evidence>
<keyword evidence="3 5" id="KW-1133">Transmembrane helix</keyword>
<dbReference type="Proteomes" id="UP000694888">
    <property type="component" value="Unplaced"/>
</dbReference>
<reference evidence="8" key="1">
    <citation type="submission" date="2025-08" db="UniProtKB">
        <authorList>
            <consortium name="RefSeq"/>
        </authorList>
    </citation>
    <scope>IDENTIFICATION</scope>
</reference>
<evidence type="ECO:0000259" key="6">
    <source>
        <dbReference type="PROSITE" id="PS50262"/>
    </source>
</evidence>
<feature type="transmembrane region" description="Helical" evidence="5">
    <location>
        <begin position="116"/>
        <end position="140"/>
    </location>
</feature>
<dbReference type="Gene3D" id="1.20.1070.10">
    <property type="entry name" value="Rhodopsin 7-helix transmembrane proteins"/>
    <property type="match status" value="1"/>
</dbReference>
<evidence type="ECO:0000313" key="8">
    <source>
        <dbReference type="RefSeq" id="XP_035824960.1"/>
    </source>
</evidence>
<keyword evidence="4 5" id="KW-0472">Membrane</keyword>
<name>A0ABM1VRB8_APLCA</name>
<feature type="transmembrane region" description="Helical" evidence="5">
    <location>
        <begin position="209"/>
        <end position="232"/>
    </location>
</feature>
<feature type="transmembrane region" description="Helical" evidence="5">
    <location>
        <begin position="80"/>
        <end position="104"/>
    </location>
</feature>
<organism evidence="7 8">
    <name type="scientific">Aplysia californica</name>
    <name type="common">California sea hare</name>
    <dbReference type="NCBI Taxonomy" id="6500"/>
    <lineage>
        <taxon>Eukaryota</taxon>
        <taxon>Metazoa</taxon>
        <taxon>Spiralia</taxon>
        <taxon>Lophotrochozoa</taxon>
        <taxon>Mollusca</taxon>
        <taxon>Gastropoda</taxon>
        <taxon>Heterobranchia</taxon>
        <taxon>Euthyneura</taxon>
        <taxon>Tectipleura</taxon>
        <taxon>Aplysiida</taxon>
        <taxon>Aplysioidea</taxon>
        <taxon>Aplysiidae</taxon>
        <taxon>Aplysia</taxon>
    </lineage>
</organism>
<feature type="domain" description="G-protein coupled receptors family 1 profile" evidence="6">
    <location>
        <begin position="59"/>
        <end position="319"/>
    </location>
</feature>
<protein>
    <submittedName>
        <fullName evidence="8">Uncharacterized protein LOC101853689</fullName>
    </submittedName>
</protein>
<feature type="transmembrane region" description="Helical" evidence="5">
    <location>
        <begin position="253"/>
        <end position="274"/>
    </location>
</feature>
<dbReference type="PROSITE" id="PS50262">
    <property type="entry name" value="G_PROTEIN_RECEP_F1_2"/>
    <property type="match status" value="1"/>
</dbReference>